<dbReference type="PROSITE" id="PS50110">
    <property type="entry name" value="RESPONSE_REGULATORY"/>
    <property type="match status" value="1"/>
</dbReference>
<dbReference type="InterPro" id="IPR001610">
    <property type="entry name" value="PAC"/>
</dbReference>
<reference evidence="12 13" key="1">
    <citation type="submission" date="2018-08" db="EMBL/GenBank/DDBJ databases">
        <title>Genetic Globetrotter - A new plasmid hitch-hiking vast phylogenetic and geographic distances.</title>
        <authorList>
            <person name="Vollmers J."/>
            <person name="Petersen J."/>
        </authorList>
    </citation>
    <scope>NUCLEOTIDE SEQUENCE [LARGE SCALE GENOMIC DNA]</scope>
    <source>
        <strain evidence="12 13">DSM 26383</strain>
    </source>
</reference>
<evidence type="ECO:0000256" key="1">
    <source>
        <dbReference type="ARBA" id="ARBA00000085"/>
    </source>
</evidence>
<protein>
    <recommendedName>
        <fullName evidence="2">histidine kinase</fullName>
        <ecNumber evidence="2">2.7.13.3</ecNumber>
    </recommendedName>
</protein>
<dbReference type="PROSITE" id="PS50112">
    <property type="entry name" value="PAS"/>
    <property type="match status" value="2"/>
</dbReference>
<dbReference type="SMART" id="SM00388">
    <property type="entry name" value="HisKA"/>
    <property type="match status" value="1"/>
</dbReference>
<dbReference type="PROSITE" id="PS50109">
    <property type="entry name" value="HIS_KIN"/>
    <property type="match status" value="1"/>
</dbReference>
<keyword evidence="3 7" id="KW-0597">Phosphoprotein</keyword>
<dbReference type="InterPro" id="IPR004358">
    <property type="entry name" value="Sig_transdc_His_kin-like_C"/>
</dbReference>
<organism evidence="12 13">
    <name type="scientific">Roseovarius indicus</name>
    <dbReference type="NCBI Taxonomy" id="540747"/>
    <lineage>
        <taxon>Bacteria</taxon>
        <taxon>Pseudomonadati</taxon>
        <taxon>Pseudomonadota</taxon>
        <taxon>Alphaproteobacteria</taxon>
        <taxon>Rhodobacterales</taxon>
        <taxon>Roseobacteraceae</taxon>
        <taxon>Roseovarius</taxon>
    </lineage>
</organism>
<dbReference type="SUPFAM" id="SSF55781">
    <property type="entry name" value="GAF domain-like"/>
    <property type="match status" value="1"/>
</dbReference>
<dbReference type="Gene3D" id="1.10.287.130">
    <property type="match status" value="1"/>
</dbReference>
<dbReference type="SMART" id="SM00448">
    <property type="entry name" value="REC"/>
    <property type="match status" value="1"/>
</dbReference>
<dbReference type="InterPro" id="IPR003594">
    <property type="entry name" value="HATPase_dom"/>
</dbReference>
<feature type="domain" description="PAS" evidence="10">
    <location>
        <begin position="559"/>
        <end position="632"/>
    </location>
</feature>
<sequence length="1222" mass="136010">MDMTHSRAVKDQAFVTRLLADLVRATPDDLDALLEQGIERVGAIAGADRCYIFRVTPEGRLDNTHEWVADTTRPAIEDNKDLPVEILEPWMDDLLAGAHIHLPDVDNWDHDGELSRTLKDQDIKALLVVPFMHDGELGGFIGFDNTRIATPFAEPTIELLKAVADIIWVTIRRIEADVARERAEEALRLTTNRFKALFRTLPELFFELDAQRRYTGISAGPSDMMIVPMERRAGKTPADVLPDYISKILDRCMDEAEENGVSQARRFERYDVGKVEIHEATVAASGRPGDPDFRFVAVIRDVTHDAQARNRLERLSKVAELMTNHVIITDRTGNVMWANRAFIERSGYALEEMAGRSLLEFTRSDNSDPDIARQIGEAIEVGKPFRGEILNATRDGEEYWIDLNISAEIDEEGADGILVHVATDITAMKTAEQDAERSRWLLENALSALPDAFAYYDRDDKLVIFNDKYREFYPRSAAAMEPGVGYEELLRYGVEHGEYADAVGCEETWIAERLARRDERQSSITENLLSGRSVRIMEEPTLDGGWVGMRIDITELKRAEERLAEIIEGAQVGTWEWRRGVDQVITNDRYAAILGRGREAVSGKTVMSHFELVDPDQRAQVLQNFEMLLSGQRNHVRREFRMKHAGGQYVWVEMRGRITSRDAEGRTMRISGVLIDISARKESEAALRQSNADLMRALQERDTAVRRFYDVAAISSDWFFELDADLNHSFLSDTFQTITGQDPAELDGKSLSALLPGGQPAESDVAAWKVVQDALDAREGFSNHILSSRNTDGSQVWFRLSAAPFYDLITGEFSGYRGVGSDVTELYNERLKALAASDAKSMFLANMSHEIRTPLNGVLGIADLLAPTLETERQHKMINTIRNSGELLLRILNNILDMSKIEAGELEIVSSPFSPLKMVEEVAEIYSTLAESKGIGFRLLVSPGAGAGRSGDEHRLKQVLHNLLNNAMKFTADGEVTLKLSARKNKPLIFEVTDSGIGMTDEQLKNIFQAFRQAGADISARYGGTGLGLAVVRDMTRLMGGEIDVTSTPGHGTTFRVTLPLEEVALPQPAEAGDEAAPEVRPVRDSYPGRRALVADDSSTNRLVITTMLGSSGIEIEEARDGRDAIEIWKAAQEACEGAPFDILMIDISMPEMDGMACLDEIRRLEKEAGLEPAPAVAATANAMPQQIADYIVAGFDSFLSKPFRQRELLELLDAFIPAEEP</sequence>
<evidence type="ECO:0000259" key="11">
    <source>
        <dbReference type="PROSITE" id="PS50113"/>
    </source>
</evidence>
<dbReference type="Gene3D" id="3.40.50.2300">
    <property type="match status" value="1"/>
</dbReference>
<evidence type="ECO:0000256" key="4">
    <source>
        <dbReference type="ARBA" id="ARBA00022679"/>
    </source>
</evidence>
<dbReference type="Gene3D" id="3.30.450.40">
    <property type="match status" value="1"/>
</dbReference>
<dbReference type="PANTHER" id="PTHR43047">
    <property type="entry name" value="TWO-COMPONENT HISTIDINE PROTEIN KINASE"/>
    <property type="match status" value="1"/>
</dbReference>
<feature type="domain" description="Histidine kinase" evidence="8">
    <location>
        <begin position="846"/>
        <end position="1063"/>
    </location>
</feature>
<dbReference type="EC" id="2.7.13.3" evidence="2"/>
<feature type="modified residue" description="4-aspartylphosphate" evidence="7">
    <location>
        <position position="1147"/>
    </location>
</feature>
<dbReference type="Pfam" id="PF02518">
    <property type="entry name" value="HATPase_c"/>
    <property type="match status" value="1"/>
</dbReference>
<dbReference type="InterPro" id="IPR000700">
    <property type="entry name" value="PAS-assoc_C"/>
</dbReference>
<dbReference type="SUPFAM" id="SSF52172">
    <property type="entry name" value="CheY-like"/>
    <property type="match status" value="1"/>
</dbReference>
<evidence type="ECO:0000259" key="8">
    <source>
        <dbReference type="PROSITE" id="PS50109"/>
    </source>
</evidence>
<dbReference type="GO" id="GO:0009927">
    <property type="term" value="F:histidine phosphotransfer kinase activity"/>
    <property type="evidence" value="ECO:0007669"/>
    <property type="project" value="TreeGrafter"/>
</dbReference>
<dbReference type="GO" id="GO:0005886">
    <property type="term" value="C:plasma membrane"/>
    <property type="evidence" value="ECO:0007669"/>
    <property type="project" value="TreeGrafter"/>
</dbReference>
<dbReference type="Gene3D" id="3.30.450.20">
    <property type="entry name" value="PAS domain"/>
    <property type="match status" value="5"/>
</dbReference>
<feature type="domain" description="PAC" evidence="11">
    <location>
        <begin position="636"/>
        <end position="689"/>
    </location>
</feature>
<dbReference type="PROSITE" id="PS50113">
    <property type="entry name" value="PAC"/>
    <property type="match status" value="2"/>
</dbReference>
<dbReference type="PRINTS" id="PR00344">
    <property type="entry name" value="BCTRLSENSOR"/>
</dbReference>
<evidence type="ECO:0000313" key="12">
    <source>
        <dbReference type="EMBL" id="QEW28565.1"/>
    </source>
</evidence>
<dbReference type="InterPro" id="IPR035965">
    <property type="entry name" value="PAS-like_dom_sf"/>
</dbReference>
<dbReference type="InterPro" id="IPR005467">
    <property type="entry name" value="His_kinase_dom"/>
</dbReference>
<dbReference type="CDD" id="cd00082">
    <property type="entry name" value="HisKA"/>
    <property type="match status" value="1"/>
</dbReference>
<dbReference type="InterPro" id="IPR029016">
    <property type="entry name" value="GAF-like_dom_sf"/>
</dbReference>
<dbReference type="AlphaFoldDB" id="A0A5P3AJY4"/>
<comment type="catalytic activity">
    <reaction evidence="1">
        <text>ATP + protein L-histidine = ADP + protein N-phospho-L-histidine.</text>
        <dbReference type="EC" id="2.7.13.3"/>
    </reaction>
</comment>
<dbReference type="NCBIfam" id="TIGR00229">
    <property type="entry name" value="sensory_box"/>
    <property type="match status" value="3"/>
</dbReference>
<dbReference type="Pfam" id="PF12860">
    <property type="entry name" value="PAS_7"/>
    <property type="match status" value="1"/>
</dbReference>
<dbReference type="SMART" id="SM00086">
    <property type="entry name" value="PAC"/>
    <property type="match status" value="3"/>
</dbReference>
<feature type="domain" description="PAS" evidence="10">
    <location>
        <begin position="311"/>
        <end position="382"/>
    </location>
</feature>
<evidence type="ECO:0000256" key="7">
    <source>
        <dbReference type="PROSITE-ProRule" id="PRU00169"/>
    </source>
</evidence>
<keyword evidence="6" id="KW-0902">Two-component regulatory system</keyword>
<dbReference type="InterPro" id="IPR011006">
    <property type="entry name" value="CheY-like_superfamily"/>
</dbReference>
<evidence type="ECO:0000256" key="5">
    <source>
        <dbReference type="ARBA" id="ARBA00022777"/>
    </source>
</evidence>
<evidence type="ECO:0000256" key="6">
    <source>
        <dbReference type="ARBA" id="ARBA00023012"/>
    </source>
</evidence>
<dbReference type="SUPFAM" id="SSF55785">
    <property type="entry name" value="PYP-like sensor domain (PAS domain)"/>
    <property type="match status" value="5"/>
</dbReference>
<evidence type="ECO:0000259" key="9">
    <source>
        <dbReference type="PROSITE" id="PS50110"/>
    </source>
</evidence>
<dbReference type="InterPro" id="IPR013655">
    <property type="entry name" value="PAS_fold_3"/>
</dbReference>
<dbReference type="CDD" id="cd00130">
    <property type="entry name" value="PAS"/>
    <property type="match status" value="3"/>
</dbReference>
<dbReference type="SUPFAM" id="SSF47384">
    <property type="entry name" value="Homodimeric domain of signal transducing histidine kinase"/>
    <property type="match status" value="1"/>
</dbReference>
<dbReference type="Pfam" id="PF08447">
    <property type="entry name" value="PAS_3"/>
    <property type="match status" value="1"/>
</dbReference>
<dbReference type="CDD" id="cd17546">
    <property type="entry name" value="REC_hyHK_CKI1_RcsC-like"/>
    <property type="match status" value="1"/>
</dbReference>
<dbReference type="InterPro" id="IPR001789">
    <property type="entry name" value="Sig_transdc_resp-reg_receiver"/>
</dbReference>
<dbReference type="Proteomes" id="UP000325785">
    <property type="component" value="Chromosome"/>
</dbReference>
<keyword evidence="4 12" id="KW-0808">Transferase</keyword>
<dbReference type="SMART" id="SM00065">
    <property type="entry name" value="GAF"/>
    <property type="match status" value="1"/>
</dbReference>
<dbReference type="Pfam" id="PF00072">
    <property type="entry name" value="Response_reg"/>
    <property type="match status" value="1"/>
</dbReference>
<dbReference type="Pfam" id="PF13426">
    <property type="entry name" value="PAS_9"/>
    <property type="match status" value="2"/>
</dbReference>
<feature type="domain" description="PAC" evidence="11">
    <location>
        <begin position="383"/>
        <end position="437"/>
    </location>
</feature>
<gene>
    <name evidence="12" type="primary">arcB_2</name>
    <name evidence="12" type="ORF">RIdsm_04396</name>
</gene>
<dbReference type="RefSeq" id="WP_057820201.1">
    <property type="nucleotide sequence ID" value="NZ_FOMY01000015.1"/>
</dbReference>
<evidence type="ECO:0000313" key="13">
    <source>
        <dbReference type="Proteomes" id="UP000325785"/>
    </source>
</evidence>
<dbReference type="PANTHER" id="PTHR43047:SF72">
    <property type="entry name" value="OSMOSENSING HISTIDINE PROTEIN KINASE SLN1"/>
    <property type="match status" value="1"/>
</dbReference>
<dbReference type="Gene3D" id="3.30.565.10">
    <property type="entry name" value="Histidine kinase-like ATPase, C-terminal domain"/>
    <property type="match status" value="1"/>
</dbReference>
<accession>A0A5P3AJY4</accession>
<dbReference type="InterPro" id="IPR003018">
    <property type="entry name" value="GAF"/>
</dbReference>
<dbReference type="SMART" id="SM00091">
    <property type="entry name" value="PAS"/>
    <property type="match status" value="3"/>
</dbReference>
<evidence type="ECO:0000256" key="2">
    <source>
        <dbReference type="ARBA" id="ARBA00012438"/>
    </source>
</evidence>
<dbReference type="FunFam" id="3.30.565.10:FF:000010">
    <property type="entry name" value="Sensor histidine kinase RcsC"/>
    <property type="match status" value="1"/>
</dbReference>
<name>A0A5P3AJY4_9RHOB</name>
<evidence type="ECO:0000256" key="3">
    <source>
        <dbReference type="ARBA" id="ARBA00022553"/>
    </source>
</evidence>
<dbReference type="GO" id="GO:0000155">
    <property type="term" value="F:phosphorelay sensor kinase activity"/>
    <property type="evidence" value="ECO:0007669"/>
    <property type="project" value="InterPro"/>
</dbReference>
<dbReference type="EMBL" id="CP031598">
    <property type="protein sequence ID" value="QEW28565.1"/>
    <property type="molecule type" value="Genomic_DNA"/>
</dbReference>
<dbReference type="Pfam" id="PF00512">
    <property type="entry name" value="HisKA"/>
    <property type="match status" value="1"/>
</dbReference>
<dbReference type="SMART" id="SM00387">
    <property type="entry name" value="HATPase_c"/>
    <property type="match status" value="1"/>
</dbReference>
<dbReference type="InterPro" id="IPR003661">
    <property type="entry name" value="HisK_dim/P_dom"/>
</dbReference>
<dbReference type="InterPro" id="IPR036097">
    <property type="entry name" value="HisK_dim/P_sf"/>
</dbReference>
<dbReference type="SUPFAM" id="SSF55874">
    <property type="entry name" value="ATPase domain of HSP90 chaperone/DNA topoisomerase II/histidine kinase"/>
    <property type="match status" value="1"/>
</dbReference>
<proteinExistence type="predicted"/>
<dbReference type="Pfam" id="PF01590">
    <property type="entry name" value="GAF"/>
    <property type="match status" value="1"/>
</dbReference>
<dbReference type="InterPro" id="IPR000014">
    <property type="entry name" value="PAS"/>
</dbReference>
<dbReference type="CDD" id="cd16922">
    <property type="entry name" value="HATPase_EvgS-ArcB-TorS-like"/>
    <property type="match status" value="1"/>
</dbReference>
<evidence type="ECO:0000259" key="10">
    <source>
        <dbReference type="PROSITE" id="PS50112"/>
    </source>
</evidence>
<dbReference type="KEGG" id="rid:RIdsm_04396"/>
<keyword evidence="5" id="KW-0418">Kinase</keyword>
<dbReference type="InterPro" id="IPR036890">
    <property type="entry name" value="HATPase_C_sf"/>
</dbReference>
<feature type="domain" description="Response regulatory" evidence="9">
    <location>
        <begin position="1091"/>
        <end position="1217"/>
    </location>
</feature>